<feature type="region of interest" description="Disordered" evidence="1">
    <location>
        <begin position="401"/>
        <end position="429"/>
    </location>
</feature>
<feature type="compositionally biased region" description="Basic and acidic residues" evidence="1">
    <location>
        <begin position="352"/>
        <end position="365"/>
    </location>
</feature>
<dbReference type="Proteomes" id="UP000752171">
    <property type="component" value="Unassembled WGS sequence"/>
</dbReference>
<dbReference type="AlphaFoldDB" id="A0A8T2L421"/>
<feature type="region of interest" description="Disordered" evidence="1">
    <location>
        <begin position="337"/>
        <end position="365"/>
    </location>
</feature>
<feature type="compositionally biased region" description="Low complexity" evidence="1">
    <location>
        <begin position="57"/>
        <end position="66"/>
    </location>
</feature>
<protein>
    <submittedName>
        <fullName evidence="2">Uncharacterized protein</fullName>
    </submittedName>
</protein>
<feature type="region of interest" description="Disordered" evidence="1">
    <location>
        <begin position="291"/>
        <end position="314"/>
    </location>
</feature>
<sequence>MRRSGASVPPRLRRQKPDQSDVKTSPEKDVRTKTSRRMRKVKAGPLRNKFNPDSFCSDSEGSGVSDGVDRAVTSPVPVLVDLTGEPERLVEVGGAQNQQDVVLLSSGEEGQIRRLELVKFGRSSEDPVGKVVLPPQSLAEDTLKTIRLKNEASGRNPLSDSIGTILIERWDSQSDEASAEGSVVSGPGSPHSVLSSLRCRDCRTLFTKIRRQRPPKTRKRDYDPASLSCDEWLLIKTWHPKRRRQERGKLWTHLKRIRKLVLELSGCAMKNTVTCSRPHVFLQRNLRRCRRMTSDSKAKPRQRRRPRKKILWPPLGSRRRVKRKTFERDDSLDQLFPLDLTASNNARQDQPASRDDRSEPQEQERVLKHVVRDFTGVPDLPEGTRRELRFEDLLSALPIESQKPQQGILQRNRGRRKTNTSQTDLPANELDYSRAKNLLCGDSDEFRTPTDLSTLESKVVRKSHSSSFFSSGNSFSAEQRGSFRSMLAAVEKSHNRIIKESHS</sequence>
<feature type="compositionally biased region" description="Polar residues" evidence="1">
    <location>
        <begin position="341"/>
        <end position="351"/>
    </location>
</feature>
<gene>
    <name evidence="2" type="ORF">AMEX_G19112</name>
</gene>
<proteinExistence type="predicted"/>
<reference evidence="2 3" key="1">
    <citation type="submission" date="2021-07" db="EMBL/GenBank/DDBJ databases">
        <authorList>
            <person name="Imarazene B."/>
            <person name="Zahm M."/>
            <person name="Klopp C."/>
            <person name="Cabau C."/>
            <person name="Beille S."/>
            <person name="Jouanno E."/>
            <person name="Castinel A."/>
            <person name="Lluch J."/>
            <person name="Gil L."/>
            <person name="Kuchtly C."/>
            <person name="Lopez Roques C."/>
            <person name="Donnadieu C."/>
            <person name="Parrinello H."/>
            <person name="Journot L."/>
            <person name="Du K."/>
            <person name="Schartl M."/>
            <person name="Retaux S."/>
            <person name="Guiguen Y."/>
        </authorList>
    </citation>
    <scope>NUCLEOTIDE SEQUENCE [LARGE SCALE GENOMIC DNA]</scope>
    <source>
        <strain evidence="2">Pach_M1</strain>
        <tissue evidence="2">Testis</tissue>
    </source>
</reference>
<feature type="compositionally biased region" description="Basic and acidic residues" evidence="1">
    <location>
        <begin position="15"/>
        <end position="32"/>
    </location>
</feature>
<feature type="compositionally biased region" description="Basic residues" evidence="1">
    <location>
        <begin position="33"/>
        <end position="42"/>
    </location>
</feature>
<accession>A0A8T2L421</accession>
<feature type="region of interest" description="Disordered" evidence="1">
    <location>
        <begin position="1"/>
        <end position="69"/>
    </location>
</feature>
<feature type="compositionally biased region" description="Basic residues" evidence="1">
    <location>
        <begin position="299"/>
        <end position="310"/>
    </location>
</feature>
<dbReference type="EMBL" id="JAICCE010000016">
    <property type="protein sequence ID" value="KAG9266480.1"/>
    <property type="molecule type" value="Genomic_DNA"/>
</dbReference>
<organism evidence="2 3">
    <name type="scientific">Astyanax mexicanus</name>
    <name type="common">Blind cave fish</name>
    <name type="synonym">Astyanax fasciatus mexicanus</name>
    <dbReference type="NCBI Taxonomy" id="7994"/>
    <lineage>
        <taxon>Eukaryota</taxon>
        <taxon>Metazoa</taxon>
        <taxon>Chordata</taxon>
        <taxon>Craniata</taxon>
        <taxon>Vertebrata</taxon>
        <taxon>Euteleostomi</taxon>
        <taxon>Actinopterygii</taxon>
        <taxon>Neopterygii</taxon>
        <taxon>Teleostei</taxon>
        <taxon>Ostariophysi</taxon>
        <taxon>Characiformes</taxon>
        <taxon>Characoidei</taxon>
        <taxon>Acestrorhamphidae</taxon>
        <taxon>Acestrorhamphinae</taxon>
        <taxon>Astyanax</taxon>
    </lineage>
</organism>
<evidence type="ECO:0000313" key="3">
    <source>
        <dbReference type="Proteomes" id="UP000752171"/>
    </source>
</evidence>
<name>A0A8T2L421_ASTMX</name>
<dbReference type="KEGG" id="amex:103031990"/>
<comment type="caution">
    <text evidence="2">The sequence shown here is derived from an EMBL/GenBank/DDBJ whole genome shotgun (WGS) entry which is preliminary data.</text>
</comment>
<evidence type="ECO:0000313" key="2">
    <source>
        <dbReference type="EMBL" id="KAG9266480.1"/>
    </source>
</evidence>
<evidence type="ECO:0000256" key="1">
    <source>
        <dbReference type="SAM" id="MobiDB-lite"/>
    </source>
</evidence>